<comment type="caution">
    <text evidence="1">The sequence shown here is derived from an EMBL/GenBank/DDBJ whole genome shotgun (WGS) entry which is preliminary data.</text>
</comment>
<dbReference type="Proteomes" id="UP001165679">
    <property type="component" value="Unassembled WGS sequence"/>
</dbReference>
<protein>
    <recommendedName>
        <fullName evidence="3">Lipoprotein</fullName>
    </recommendedName>
</protein>
<gene>
    <name evidence="1" type="ORF">OL599_10300</name>
</gene>
<dbReference type="RefSeq" id="WP_264713642.1">
    <property type="nucleotide sequence ID" value="NZ_JAPDNT010000006.1"/>
</dbReference>
<dbReference type="PROSITE" id="PS51257">
    <property type="entry name" value="PROKAR_LIPOPROTEIN"/>
    <property type="match status" value="1"/>
</dbReference>
<evidence type="ECO:0008006" key="3">
    <source>
        <dbReference type="Google" id="ProtNLM"/>
    </source>
</evidence>
<evidence type="ECO:0000313" key="2">
    <source>
        <dbReference type="Proteomes" id="UP001165679"/>
    </source>
</evidence>
<proteinExistence type="predicted"/>
<dbReference type="EMBL" id="JAPDNT010000006">
    <property type="protein sequence ID" value="MCW3474964.1"/>
    <property type="molecule type" value="Genomic_DNA"/>
</dbReference>
<keyword evidence="2" id="KW-1185">Reference proteome</keyword>
<sequence length="187" mass="19912">MKRVITLILLGLVAGCGSQVTPNQVNLPPDALNYGGIGAGYSAIDFAAYVFADPARARGRPGAAAGAVASLEYMASDMPGNPRWVIISPLVLDDLVRARAEVRNALGISQAVPAQTVVDGLLASARGLDKRDDAAVRAALQPPVFTWGPDRTVERLANMPYLQIANSATLRASQQQYEHNDHCFLCR</sequence>
<reference evidence="1" key="1">
    <citation type="submission" date="2022-09" db="EMBL/GenBank/DDBJ databases">
        <title>Rhodovastum sp. nov. RN2-1 isolated from soil in Seongnam, South Korea.</title>
        <authorList>
            <person name="Le N.T."/>
        </authorList>
    </citation>
    <scope>NUCLEOTIDE SEQUENCE</scope>
    <source>
        <strain evidence="1">RN2-1</strain>
    </source>
</reference>
<organism evidence="1 2">
    <name type="scientific">Limobrevibacterium gyesilva</name>
    <dbReference type="NCBI Taxonomy" id="2991712"/>
    <lineage>
        <taxon>Bacteria</taxon>
        <taxon>Pseudomonadati</taxon>
        <taxon>Pseudomonadota</taxon>
        <taxon>Alphaproteobacteria</taxon>
        <taxon>Acetobacterales</taxon>
        <taxon>Acetobacteraceae</taxon>
        <taxon>Limobrevibacterium</taxon>
    </lineage>
</organism>
<reference evidence="1" key="2">
    <citation type="submission" date="2022-10" db="EMBL/GenBank/DDBJ databases">
        <authorList>
            <person name="Trinh H.N."/>
        </authorList>
    </citation>
    <scope>NUCLEOTIDE SEQUENCE</scope>
    <source>
        <strain evidence="1">RN2-1</strain>
    </source>
</reference>
<accession>A0AA42CE87</accession>
<name>A0AA42CE87_9PROT</name>
<dbReference type="AlphaFoldDB" id="A0AA42CE87"/>
<evidence type="ECO:0000313" key="1">
    <source>
        <dbReference type="EMBL" id="MCW3474964.1"/>
    </source>
</evidence>